<proteinExistence type="predicted"/>
<name>A0A8H2X7V0_9AGAM</name>
<accession>A0A8H2X7V0</accession>
<evidence type="ECO:0000313" key="1">
    <source>
        <dbReference type="EMBL" id="CAE6418341.1"/>
    </source>
</evidence>
<dbReference type="Proteomes" id="UP000663850">
    <property type="component" value="Unassembled WGS sequence"/>
</dbReference>
<gene>
    <name evidence="1" type="ORF">RDB_LOCUS7710</name>
</gene>
<comment type="caution">
    <text evidence="1">The sequence shown here is derived from an EMBL/GenBank/DDBJ whole genome shotgun (WGS) entry which is preliminary data.</text>
</comment>
<evidence type="ECO:0000313" key="2">
    <source>
        <dbReference type="Proteomes" id="UP000663850"/>
    </source>
</evidence>
<dbReference type="EMBL" id="CAJMWZ010000392">
    <property type="protein sequence ID" value="CAE6418341.1"/>
    <property type="molecule type" value="Genomic_DNA"/>
</dbReference>
<sequence>MSPSLTAIHLTAKADRYHYMTLPTASTLLRHAVSNCPNLHKLSLVALERYMERTPTDLSTALTFWEPSYYDSLSSLPLRELCCGANLLLPANIHALVELQFLERLELHSVNELLNLNAPSPEMLPLLNTLILVAVNWCDIISILKLNVYSGVKSLTIRMSETYHDEVSSLDDEPIMSLTVLIAFCCPTLNNLEIDCGNDHFFSLEDISVLQALAGLPLHSVSLINISVPSSMLEKLVSLFPLASTIRIPDSLLGLADLHYFSQPPNLVHLAIRLSVSLGTSIPPQPLQVDSMFKVASNFQILEIASSPTKEMVDLSPLARYLLSVWPNLKQVIWTDGLEPGEEDPERNTVIENALNTLISIYQIISTSNI</sequence>
<reference evidence="1" key="1">
    <citation type="submission" date="2021-01" db="EMBL/GenBank/DDBJ databases">
        <authorList>
            <person name="Kaushik A."/>
        </authorList>
    </citation>
    <scope>NUCLEOTIDE SEQUENCE</scope>
    <source>
        <strain evidence="1">Type strain: AG8-Rh-89/</strain>
    </source>
</reference>
<dbReference type="AlphaFoldDB" id="A0A8H2X7V0"/>
<organism evidence="1 2">
    <name type="scientific">Rhizoctonia solani</name>
    <dbReference type="NCBI Taxonomy" id="456999"/>
    <lineage>
        <taxon>Eukaryota</taxon>
        <taxon>Fungi</taxon>
        <taxon>Dikarya</taxon>
        <taxon>Basidiomycota</taxon>
        <taxon>Agaricomycotina</taxon>
        <taxon>Agaricomycetes</taxon>
        <taxon>Cantharellales</taxon>
        <taxon>Ceratobasidiaceae</taxon>
        <taxon>Rhizoctonia</taxon>
    </lineage>
</organism>
<protein>
    <submittedName>
        <fullName evidence="1">Uncharacterized protein</fullName>
    </submittedName>
</protein>